<dbReference type="GO" id="GO:0000287">
    <property type="term" value="F:magnesium ion binding"/>
    <property type="evidence" value="ECO:0007669"/>
    <property type="project" value="InterPro"/>
</dbReference>
<dbReference type="GO" id="GO:0051301">
    <property type="term" value="P:cell division"/>
    <property type="evidence" value="ECO:0007669"/>
    <property type="project" value="UniProtKB-KW"/>
</dbReference>
<feature type="compositionally biased region" description="Gly residues" evidence="7">
    <location>
        <begin position="407"/>
        <end position="426"/>
    </location>
</feature>
<keyword evidence="2" id="KW-0132">Cell division</keyword>
<evidence type="ECO:0000256" key="1">
    <source>
        <dbReference type="ARBA" id="ARBA00010547"/>
    </source>
</evidence>
<dbReference type="InterPro" id="IPR049255">
    <property type="entry name" value="Apc1_N"/>
</dbReference>
<evidence type="ECO:0000313" key="12">
    <source>
        <dbReference type="Proteomes" id="UP000193467"/>
    </source>
</evidence>
<dbReference type="PANTHER" id="PTHR12827:SF3">
    <property type="entry name" value="ANAPHASE-PROMOTING COMPLEX SUBUNIT 1"/>
    <property type="match status" value="1"/>
</dbReference>
<dbReference type="InterPro" id="IPR048971">
    <property type="entry name" value="Apc1_3rd"/>
</dbReference>
<feature type="compositionally biased region" description="Low complexity" evidence="7">
    <location>
        <begin position="746"/>
        <end position="755"/>
    </location>
</feature>
<accession>A0A1Y2D682</accession>
<dbReference type="GO" id="GO:0031145">
    <property type="term" value="P:anaphase-promoting complex-dependent catabolic process"/>
    <property type="evidence" value="ECO:0007669"/>
    <property type="project" value="TreeGrafter"/>
</dbReference>
<dbReference type="PROSITE" id="PS00187">
    <property type="entry name" value="TPP_ENZYMES"/>
    <property type="match status" value="1"/>
</dbReference>
<feature type="domain" description="Anaphase-promoting complex subunit 1 beta-sandwich" evidence="10">
    <location>
        <begin position="1612"/>
        <end position="1696"/>
    </location>
</feature>
<evidence type="ECO:0000259" key="8">
    <source>
        <dbReference type="Pfam" id="PF12859"/>
    </source>
</evidence>
<dbReference type="InterPro" id="IPR011989">
    <property type="entry name" value="ARM-like"/>
</dbReference>
<feature type="domain" description="Anaphase-promoting complex subunit 1 N-terminal" evidence="8">
    <location>
        <begin position="229"/>
        <end position="473"/>
    </location>
</feature>
<evidence type="ECO:0000256" key="7">
    <source>
        <dbReference type="SAM" id="MobiDB-lite"/>
    </source>
</evidence>
<dbReference type="Proteomes" id="UP000193467">
    <property type="component" value="Unassembled WGS sequence"/>
</dbReference>
<proteinExistence type="inferred from homology"/>
<dbReference type="GO" id="GO:0060090">
    <property type="term" value="F:molecular adaptor activity"/>
    <property type="evidence" value="ECO:0007669"/>
    <property type="project" value="TreeGrafter"/>
</dbReference>
<feature type="domain" description="Anaphase-promoting complex subunit 1 N-terminal" evidence="8">
    <location>
        <begin position="70"/>
        <end position="226"/>
    </location>
</feature>
<evidence type="ECO:0000256" key="6">
    <source>
        <dbReference type="ARBA" id="ARBA00023306"/>
    </source>
</evidence>
<evidence type="ECO:0000259" key="9">
    <source>
        <dbReference type="Pfam" id="PF18122"/>
    </source>
</evidence>
<sequence>MVGLSALLPVGGGGATQRHQHQPTGYTLPSQLLPTTRSALLDSILAVSRKASPQSVLINQFNPTTTTSNTPTPPLEQLSWSGSTVTWSKGGATYRSFSFTQHHQPVIQALFAYWPPPAPPSTPTPQPSTSQTRLDDASTFGPFHPSPPPPWTDDPLALPTTPTPSQPTADPSLQRYLVVFLADVAYAYPPSGGAIPFQLPFHLKRAWPMDHGILLERAAEGDELFHPTSVAEMATLYSLLDPTDEIKVVSSTSSLANLFPSSSTTPPPPPTAEGPSLPFQDLSERLIFASDRTDGSEPLLVTSNAQQGKISVWAYARVPPSIIEEEAAAAPTSDKGKGKEREILSPSLSRHSHHPDRSNTSATTNTTTLNGSSKRKRPSFAGPSSHPPVSLGDRDRSQTSRRISISGVGGVGGGGVGSTSFGGAGGASQEADLLEALGEQMSRTTSAMSSSMNAADRRTSVTRNELSITMDRMALGQGSRDGLGLGTLGGEMDREATIFFANEGEERGMVSDVLCAKVWEIDLASAGSDVLTSATCHIFDTRPSSTASPSSTLSIHLPTSSTLLLLSISRTALGSLHLTPLQQLHATAHSTALVTRPNVLDLVFRTPEGGFAVVTAEGRTEELATPPLPPGRKVVNIQGDGSRDLLLTLDDGSRHLSTAPRLPEGVTRRCLEALSLVLPLDEFAGLQRDVRERRKGEVDWEAFGRVLEGLFGGEEGEKGEKDPYAVFLDSTSREAMADPLFATLRTSSSPSSTFSSPPPPSSAAPSNTHLQAIVWTLHLVAQDAKLEKTREGEWVQVARLVRRLSERMGLRYWSDAYRRSLGETARGDDSVPDTSPSTLLNRVPSDLLQSLHSLLRGVPETPPSLSQISATLSLTPSFFYGLIDPLSLTSQLYSLYSLLACPPSSLEKGPSTTLTRAQSTVRAIVAFGWDAARIDRLAVGVALPLREAIRMCQFDAPLEMSSKAFELIRRPDLARQTGGKEVMRRSGNKLQTPPKPLAIDAIIERTKNGVPVDDPPTTRSADEEMSTGPKAERFNEDRRLEEVTRMLQYSEPVTIASERTLDQLTPNVQQNLLGSLSNRTLALPIGFGMFTYRTRSKISSESVPIPRINTSARILPMPSPVAYIEKEPRDAPGGNQDRFEWPEFHSGVAAALQLQVHSTGFDSSQISFNKPAELDSKHAGFLMGLGLVGQISSMVFNQAFEYLKMKHDPTSIGLLLGLAVTYIGTGDPKVTSLISVHLAALHPPHSSPLNVSGITQAAGLVGIGLLYLGTQRRTLADIMIRELCSIKVTAIEDPPACREAYALSAGFAFGMIMLGSGKSAASTPGEVDLLRTFRALILGESNHPLPGATPSLNITDVNITSSAATMAVGLMYLRTERQDVADLLEIPDTARRLDYVRSDLLLLRTLARSIIRWETIQSSKAWVEGHVPRFIVESLEAKASKGQGLDADLDVARWNIIAGACFAIGLKFAGTATAEAHGTLIHFLDRLTRTAYVKAPTIQGKIKRDAIRCCLSVVAMALAMVMAGTGELNVLRRLRVAHGHFGEGVTYGTHLASHMALGLLLVGSGRYTLGTSNSAIAALLLAFYPAFPSSPSENRAHLQAYRHLWTLAIEPRCLEARDVDTNEPTFLPIRLRLAEKGSTELRAKQLVAPTLIPELRLINTIQVDTPRYWGFSLHLASNPAHLASFLKEGTLYVKRRTGHLSYAQDTRGIRSIFTKSKSETGSSVIDFGEAARILSPSAAGLKDFVSFFSEDVEAKAAVAQLTRPSMNGGGGDGSRKRPTTPPTSFEAFAASVLLECLTKDKRDTVAVYLALYHAHRLLSLPTLSPLALLALEQIEFILDFYGVGGPFSTLFSKPRSSSSSSKSSSPREALIQPTFLDHVSTTTTSLARSPLLSDPELAVALRSYLLYSTWPSTNPDVAARLSIYLVDSGAPDLPSLEKLRELVLSAKKRAEEAGMGSEEVETSVGLLMRGTKKIVESAGKKAWKGEFGEVAARVWLEVDV</sequence>
<keyword evidence="6" id="KW-0131">Cell cycle</keyword>
<dbReference type="GO" id="GO:0005680">
    <property type="term" value="C:anaphase-promoting complex"/>
    <property type="evidence" value="ECO:0007669"/>
    <property type="project" value="InterPro"/>
</dbReference>
<feature type="region of interest" description="Disordered" evidence="7">
    <location>
        <begin position="746"/>
        <end position="766"/>
    </location>
</feature>
<evidence type="ECO:0000313" key="11">
    <source>
        <dbReference type="EMBL" id="ORY54085.1"/>
    </source>
</evidence>
<feature type="region of interest" description="Disordered" evidence="7">
    <location>
        <begin position="327"/>
        <end position="426"/>
    </location>
</feature>
<feature type="region of interest" description="Disordered" evidence="7">
    <location>
        <begin position="257"/>
        <end position="278"/>
    </location>
</feature>
<feature type="compositionally biased region" description="Pro residues" evidence="7">
    <location>
        <begin position="114"/>
        <end position="126"/>
    </location>
</feature>
<dbReference type="GO" id="GO:0070979">
    <property type="term" value="P:protein K11-linked ubiquitination"/>
    <property type="evidence" value="ECO:0007669"/>
    <property type="project" value="TreeGrafter"/>
</dbReference>
<feature type="compositionally biased region" description="Low complexity" evidence="7">
    <location>
        <begin position="358"/>
        <end position="372"/>
    </location>
</feature>
<keyword evidence="3" id="KW-0677">Repeat</keyword>
<comment type="similarity">
    <text evidence="1">Belongs to the APC1 family.</text>
</comment>
<feature type="compositionally biased region" description="Low complexity" evidence="7">
    <location>
        <begin position="441"/>
        <end position="454"/>
    </location>
</feature>
<dbReference type="InterPro" id="IPR041221">
    <property type="entry name" value="APC1_C"/>
</dbReference>
<dbReference type="Pfam" id="PF12859">
    <property type="entry name" value="ANAPC1"/>
    <property type="match status" value="2"/>
</dbReference>
<dbReference type="EMBL" id="MCGR01000101">
    <property type="protein sequence ID" value="ORY54085.1"/>
    <property type="molecule type" value="Genomic_DNA"/>
</dbReference>
<dbReference type="PANTHER" id="PTHR12827">
    <property type="entry name" value="MEIOTIC CHECKPOINT REGULATOR TSG24 FAMILY MEMBER"/>
    <property type="match status" value="1"/>
</dbReference>
<dbReference type="STRING" id="106004.A0A1Y2D682"/>
<name>A0A1Y2D682_9BASI</name>
<reference evidence="11 12" key="1">
    <citation type="submission" date="2016-07" db="EMBL/GenBank/DDBJ databases">
        <title>Pervasive Adenine N6-methylation of Active Genes in Fungi.</title>
        <authorList>
            <consortium name="DOE Joint Genome Institute"/>
            <person name="Mondo S.J."/>
            <person name="Dannebaum R.O."/>
            <person name="Kuo R.C."/>
            <person name="Labutti K."/>
            <person name="Haridas S."/>
            <person name="Kuo A."/>
            <person name="Salamov A."/>
            <person name="Ahrendt S.R."/>
            <person name="Lipzen A."/>
            <person name="Sullivan W."/>
            <person name="Andreopoulos W.B."/>
            <person name="Clum A."/>
            <person name="Lindquist E."/>
            <person name="Daum C."/>
            <person name="Ramamoorthy G.K."/>
            <person name="Gryganskyi A."/>
            <person name="Culley D."/>
            <person name="Magnuson J.K."/>
            <person name="James T.Y."/>
            <person name="O'Malley M.A."/>
            <person name="Stajich J.E."/>
            <person name="Spatafora J.W."/>
            <person name="Visel A."/>
            <person name="Grigoriev I.V."/>
        </authorList>
    </citation>
    <scope>NUCLEOTIDE SEQUENCE [LARGE SCALE GENOMIC DNA]</scope>
    <source>
        <strain evidence="11 12">62-1032</strain>
    </source>
</reference>
<evidence type="ECO:0000256" key="2">
    <source>
        <dbReference type="ARBA" id="ARBA00022618"/>
    </source>
</evidence>
<dbReference type="GO" id="GO:0030976">
    <property type="term" value="F:thiamine pyrophosphate binding"/>
    <property type="evidence" value="ECO:0007669"/>
    <property type="project" value="InterPro"/>
</dbReference>
<protein>
    <submittedName>
        <fullName evidence="11">Uncharacterized protein</fullName>
    </submittedName>
</protein>
<keyword evidence="5" id="KW-0786">Thiamine pyrophosphate</keyword>
<organism evidence="11 12">
    <name type="scientific">Leucosporidium creatinivorum</name>
    <dbReference type="NCBI Taxonomy" id="106004"/>
    <lineage>
        <taxon>Eukaryota</taxon>
        <taxon>Fungi</taxon>
        <taxon>Dikarya</taxon>
        <taxon>Basidiomycota</taxon>
        <taxon>Pucciniomycotina</taxon>
        <taxon>Microbotryomycetes</taxon>
        <taxon>Leucosporidiales</taxon>
        <taxon>Leucosporidium</taxon>
    </lineage>
</organism>
<dbReference type="Gene3D" id="1.25.10.10">
    <property type="entry name" value="Leucine-rich Repeat Variant"/>
    <property type="match status" value="2"/>
</dbReference>
<feature type="domain" description="Anaphase-promoting complex subunit 1 C-terminal" evidence="9">
    <location>
        <begin position="1743"/>
        <end position="1926"/>
    </location>
</feature>
<keyword evidence="12" id="KW-1185">Reference proteome</keyword>
<dbReference type="InterPro" id="IPR000399">
    <property type="entry name" value="TPP-bd_CS"/>
</dbReference>
<evidence type="ECO:0000256" key="5">
    <source>
        <dbReference type="ARBA" id="ARBA00023052"/>
    </source>
</evidence>
<comment type="caution">
    <text evidence="11">The sequence shown here is derived from an EMBL/GenBank/DDBJ whole genome shotgun (WGS) entry which is preliminary data.</text>
</comment>
<feature type="region of interest" description="Disordered" evidence="7">
    <location>
        <begin position="441"/>
        <end position="463"/>
    </location>
</feature>
<evidence type="ECO:0000259" key="10">
    <source>
        <dbReference type="Pfam" id="PF21282"/>
    </source>
</evidence>
<keyword evidence="4" id="KW-0498">Mitosis</keyword>
<dbReference type="OrthoDB" id="26401at2759"/>
<dbReference type="InterPro" id="IPR024990">
    <property type="entry name" value="Apc1"/>
</dbReference>
<dbReference type="GO" id="GO:0007091">
    <property type="term" value="P:metaphase/anaphase transition of mitotic cell cycle"/>
    <property type="evidence" value="ECO:0007669"/>
    <property type="project" value="TreeGrafter"/>
</dbReference>
<dbReference type="InParanoid" id="A0A1Y2D682"/>
<dbReference type="Pfam" id="PF21282">
    <property type="entry name" value="APC1_3rd"/>
    <property type="match status" value="1"/>
</dbReference>
<evidence type="ECO:0000256" key="3">
    <source>
        <dbReference type="ARBA" id="ARBA00022737"/>
    </source>
</evidence>
<feature type="region of interest" description="Disordered" evidence="7">
    <location>
        <begin position="114"/>
        <end position="169"/>
    </location>
</feature>
<dbReference type="Pfam" id="PF18122">
    <property type="entry name" value="APC1_C"/>
    <property type="match status" value="1"/>
</dbReference>
<evidence type="ECO:0000256" key="4">
    <source>
        <dbReference type="ARBA" id="ARBA00022776"/>
    </source>
</evidence>
<feature type="region of interest" description="Disordered" evidence="7">
    <location>
        <begin position="1008"/>
        <end position="1033"/>
    </location>
</feature>
<feature type="compositionally biased region" description="Basic and acidic residues" evidence="7">
    <location>
        <begin position="334"/>
        <end position="343"/>
    </location>
</feature>
<gene>
    <name evidence="11" type="ORF">BCR35DRAFT_310470</name>
</gene>